<dbReference type="GO" id="GO:0030600">
    <property type="term" value="F:feruloyl esterase activity"/>
    <property type="evidence" value="ECO:0007669"/>
    <property type="project" value="InterPro"/>
</dbReference>
<dbReference type="Pfam" id="PF02230">
    <property type="entry name" value="Abhydrolase_2"/>
    <property type="match status" value="1"/>
</dbReference>
<gene>
    <name evidence="12" type="ORF">ABM428_03220</name>
</gene>
<feature type="chain" id="PRO_5043537827" evidence="10">
    <location>
        <begin position="37"/>
        <end position="283"/>
    </location>
</feature>
<dbReference type="InterPro" id="IPR003140">
    <property type="entry name" value="PLipase/COase/thioEstase"/>
</dbReference>
<keyword evidence="4" id="KW-0858">Xylan degradation</keyword>
<proteinExistence type="inferred from homology"/>
<evidence type="ECO:0000256" key="3">
    <source>
        <dbReference type="ARBA" id="ARBA00022525"/>
    </source>
</evidence>
<evidence type="ECO:0000256" key="6">
    <source>
        <dbReference type="ARBA" id="ARBA00022801"/>
    </source>
</evidence>
<evidence type="ECO:0000256" key="8">
    <source>
        <dbReference type="ARBA" id="ARBA00023326"/>
    </source>
</evidence>
<evidence type="ECO:0000256" key="1">
    <source>
        <dbReference type="ARBA" id="ARBA00004613"/>
    </source>
</evidence>
<dbReference type="KEGG" id="suly:ABM428_03220"/>
<dbReference type="PANTHER" id="PTHR38050:SF1">
    <property type="entry name" value="FERULOYL ESTERASE C"/>
    <property type="match status" value="1"/>
</dbReference>
<evidence type="ECO:0000313" key="12">
    <source>
        <dbReference type="EMBL" id="XCF10860.1"/>
    </source>
</evidence>
<evidence type="ECO:0000256" key="10">
    <source>
        <dbReference type="SAM" id="SignalP"/>
    </source>
</evidence>
<dbReference type="RefSeq" id="WP_353628162.1">
    <property type="nucleotide sequence ID" value="NZ_CP159193.1"/>
</dbReference>
<accession>A0AAU8C4C6</accession>
<dbReference type="GO" id="GO:0005576">
    <property type="term" value="C:extracellular region"/>
    <property type="evidence" value="ECO:0007669"/>
    <property type="project" value="UniProtKB-SubCell"/>
</dbReference>
<dbReference type="PANTHER" id="PTHR38050">
    <property type="match status" value="1"/>
</dbReference>
<keyword evidence="5 10" id="KW-0732">Signal</keyword>
<keyword evidence="8" id="KW-0624">Polysaccharide degradation</keyword>
<evidence type="ECO:0000256" key="5">
    <source>
        <dbReference type="ARBA" id="ARBA00022729"/>
    </source>
</evidence>
<keyword evidence="6" id="KW-0378">Hydrolase</keyword>
<keyword evidence="7" id="KW-0119">Carbohydrate metabolism</keyword>
<organism evidence="12">
    <name type="scientific">Sulfitobacter sp. TCYB15</name>
    <dbReference type="NCBI Taxonomy" id="3229275"/>
    <lineage>
        <taxon>Bacteria</taxon>
        <taxon>Pseudomonadati</taxon>
        <taxon>Pseudomonadota</taxon>
        <taxon>Alphaproteobacteria</taxon>
        <taxon>Rhodobacterales</taxon>
        <taxon>Roseobacteraceae</taxon>
        <taxon>Sulfitobacter</taxon>
    </lineage>
</organism>
<name>A0AAU8C4C6_9RHOB</name>
<sequence length="283" mass="30875">MSLSAFFYAMTARPKAIVQAAMLACALSAAPMVATAQTLPPCGGDTVCPVGNRSYNILMPDDWDGVTPLPVMMHFHAFLRRGRTVIHHPRIGSETKPRGVMLVAPSAQHRAWRFWQDDPADIAFADAVLADVAKRYPVDQSQIYISGFSFGAAMAWRYACARGDRIAGLMTMSGTIKQSSTCANPPRQVRHVHGLNDLWMSLPRGPEHDTTNVVALWRKAFRCGKGRLDGALTLAPGVEFAHFAWDNCAGDRSVTLDIHTGGHFIPTGWLGYQLDGLMPKTPG</sequence>
<feature type="signal peptide" evidence="10">
    <location>
        <begin position="1"/>
        <end position="36"/>
    </location>
</feature>
<dbReference type="InterPro" id="IPR043595">
    <property type="entry name" value="FaeB/C/D"/>
</dbReference>
<evidence type="ECO:0000259" key="11">
    <source>
        <dbReference type="Pfam" id="PF02230"/>
    </source>
</evidence>
<keyword evidence="3" id="KW-0964">Secreted</keyword>
<dbReference type="AlphaFoldDB" id="A0AAU8C4C6"/>
<dbReference type="EMBL" id="CP159193">
    <property type="protein sequence ID" value="XCF10860.1"/>
    <property type="molecule type" value="Genomic_DNA"/>
</dbReference>
<feature type="domain" description="Phospholipase/carboxylesterase/thioesterase" evidence="11">
    <location>
        <begin position="134"/>
        <end position="197"/>
    </location>
</feature>
<comment type="function">
    <text evidence="9">Involved in degradation of plant cell walls. Hydrolyzes the feruloyl-arabinose ester bond in arabinoxylans, and the feruloyl-galactose ester bond in pectin. Active against paranitrophenyl-acetate, methyl ferulate and wheat arabinoxylan.</text>
</comment>
<dbReference type="Gene3D" id="3.40.50.1820">
    <property type="entry name" value="alpha/beta hydrolase"/>
    <property type="match status" value="1"/>
</dbReference>
<evidence type="ECO:0000256" key="9">
    <source>
        <dbReference type="ARBA" id="ARBA00025250"/>
    </source>
</evidence>
<evidence type="ECO:0000256" key="2">
    <source>
        <dbReference type="ARBA" id="ARBA00010278"/>
    </source>
</evidence>
<dbReference type="InterPro" id="IPR029058">
    <property type="entry name" value="AB_hydrolase_fold"/>
</dbReference>
<comment type="similarity">
    <text evidence="2">Belongs to the faeC family.</text>
</comment>
<protein>
    <submittedName>
        <fullName evidence="12">Polyhydroxybutyrate depolymerase</fullName>
    </submittedName>
</protein>
<dbReference type="GO" id="GO:0045493">
    <property type="term" value="P:xylan catabolic process"/>
    <property type="evidence" value="ECO:0007669"/>
    <property type="project" value="UniProtKB-KW"/>
</dbReference>
<reference evidence="12" key="2">
    <citation type="submission" date="2024-06" db="EMBL/GenBank/DDBJ databases">
        <authorList>
            <person name="Deng Y."/>
        </authorList>
    </citation>
    <scope>NUCLEOTIDE SEQUENCE</scope>
    <source>
        <strain evidence="12">TCYB15</strain>
    </source>
</reference>
<comment type="subcellular location">
    <subcellularLocation>
        <location evidence="1">Secreted</location>
    </subcellularLocation>
</comment>
<evidence type="ECO:0000256" key="7">
    <source>
        <dbReference type="ARBA" id="ARBA00023277"/>
    </source>
</evidence>
<reference evidence="12" key="1">
    <citation type="journal article" date="2020" name="Int. J. Syst. Evol. Microbiol.">
        <title>Notification of changes in taxonomic opinion previously published outside the IJSEM.</title>
        <authorList>
            <person name="Oren A."/>
            <person name="Garrity G."/>
        </authorList>
    </citation>
    <scope>NUCLEOTIDE SEQUENCE</scope>
    <source>
        <strain evidence="12">TCYB15</strain>
    </source>
</reference>
<evidence type="ECO:0000256" key="4">
    <source>
        <dbReference type="ARBA" id="ARBA00022651"/>
    </source>
</evidence>
<dbReference type="SUPFAM" id="SSF53474">
    <property type="entry name" value="alpha/beta-Hydrolases"/>
    <property type="match status" value="1"/>
</dbReference>